<evidence type="ECO:0000313" key="4">
    <source>
        <dbReference type="Proteomes" id="UP000478546"/>
    </source>
</evidence>
<dbReference type="GO" id="GO:0003677">
    <property type="term" value="F:DNA binding"/>
    <property type="evidence" value="ECO:0007669"/>
    <property type="project" value="InterPro"/>
</dbReference>
<protein>
    <submittedName>
        <fullName evidence="3">ImmA/IrrE family metallo-endopeptidase</fullName>
    </submittedName>
</protein>
<dbReference type="Proteomes" id="UP000478546">
    <property type="component" value="Unassembled WGS sequence"/>
</dbReference>
<dbReference type="Gene3D" id="1.10.260.40">
    <property type="entry name" value="lambda repressor-like DNA-binding domains"/>
    <property type="match status" value="1"/>
</dbReference>
<gene>
    <name evidence="3" type="ORF">GWO68_15720</name>
</gene>
<proteinExistence type="inferred from homology"/>
<evidence type="ECO:0000313" key="3">
    <source>
        <dbReference type="EMBL" id="NDK57371.1"/>
    </source>
</evidence>
<comment type="caution">
    <text evidence="3">The sequence shown here is derived from an EMBL/GenBank/DDBJ whole genome shotgun (WGS) entry which is preliminary data.</text>
</comment>
<dbReference type="PANTHER" id="PTHR43236">
    <property type="entry name" value="ANTITOXIN HIGA1"/>
    <property type="match status" value="1"/>
</dbReference>
<keyword evidence="4" id="KW-1185">Reference proteome</keyword>
<dbReference type="SUPFAM" id="SSF47413">
    <property type="entry name" value="lambda repressor-like DNA-binding domains"/>
    <property type="match status" value="1"/>
</dbReference>
<dbReference type="CDD" id="cd00093">
    <property type="entry name" value="HTH_XRE"/>
    <property type="match status" value="1"/>
</dbReference>
<feature type="domain" description="HTH cro/C1-type" evidence="2">
    <location>
        <begin position="3"/>
        <end position="51"/>
    </location>
</feature>
<dbReference type="EMBL" id="JAAEAA010000025">
    <property type="protein sequence ID" value="NDK57371.1"/>
    <property type="molecule type" value="Genomic_DNA"/>
</dbReference>
<dbReference type="InterPro" id="IPR010982">
    <property type="entry name" value="Lambda_DNA-bd_dom_sf"/>
</dbReference>
<evidence type="ECO:0000256" key="1">
    <source>
        <dbReference type="ARBA" id="ARBA00007227"/>
    </source>
</evidence>
<sequence>MSGLSLQGLADKLNNKISRQALHKYEKGDVIPDSEMLGYLSDALSVRPDYFFREIDVELGEIEFRKAEKMSSKQKTIVVEKTREEVARYLELEEIIGIEHVFDNPLKKIVINSTSDVESAAITIRDVWKLGTDPLYNIVELLEDHHIKVIELDEAEGFEGLQAWIKSKSIPVIVLNSGETIQDDRKRFTALHELAHLLLNMSHLDEKKKEEFCNYFAGAMLFPNDIAKIELGPKRSKLFINELGVIKQQYGISIQALLYRLKDLKIISVSYFNQLMAHMKQMGWKLVEPSEYRYRGMEKSNRFKQLLYRALAEDLISMSKAAELSNMKLAEFRSKSLIM</sequence>
<dbReference type="PANTHER" id="PTHR43236:SF1">
    <property type="entry name" value="BLL7220 PROTEIN"/>
    <property type="match status" value="1"/>
</dbReference>
<evidence type="ECO:0000259" key="2">
    <source>
        <dbReference type="PROSITE" id="PS50943"/>
    </source>
</evidence>
<dbReference type="InterPro" id="IPR010359">
    <property type="entry name" value="IrrE_HExxH"/>
</dbReference>
<reference evidence="3 4" key="1">
    <citation type="submission" date="2020-01" db="EMBL/GenBank/DDBJ databases">
        <authorList>
            <person name="Kim M.K."/>
        </authorList>
    </citation>
    <scope>NUCLEOTIDE SEQUENCE [LARGE SCALE GENOMIC DNA]</scope>
    <source>
        <strain evidence="3 4">BT213</strain>
    </source>
</reference>
<organism evidence="3 4">
    <name type="scientific">Pontibacter fetidus</name>
    <dbReference type="NCBI Taxonomy" id="2700082"/>
    <lineage>
        <taxon>Bacteria</taxon>
        <taxon>Pseudomonadati</taxon>
        <taxon>Bacteroidota</taxon>
        <taxon>Cytophagia</taxon>
        <taxon>Cytophagales</taxon>
        <taxon>Hymenobacteraceae</taxon>
        <taxon>Pontibacter</taxon>
    </lineage>
</organism>
<name>A0A6B2H4I8_9BACT</name>
<dbReference type="Pfam" id="PF01381">
    <property type="entry name" value="HTH_3"/>
    <property type="match status" value="1"/>
</dbReference>
<dbReference type="Gene3D" id="1.10.10.2910">
    <property type="match status" value="1"/>
</dbReference>
<dbReference type="InterPro" id="IPR001387">
    <property type="entry name" value="Cro/C1-type_HTH"/>
</dbReference>
<accession>A0A6B2H4I8</accession>
<dbReference type="PROSITE" id="PS50943">
    <property type="entry name" value="HTH_CROC1"/>
    <property type="match status" value="1"/>
</dbReference>
<dbReference type="AlphaFoldDB" id="A0A6B2H4I8"/>
<comment type="similarity">
    <text evidence="1">Belongs to the short-chain fatty acyl-CoA assimilation regulator (ScfR) family.</text>
</comment>
<dbReference type="InterPro" id="IPR052345">
    <property type="entry name" value="Rad_response_metalloprotease"/>
</dbReference>
<dbReference type="Pfam" id="PF06114">
    <property type="entry name" value="Peptidase_M78"/>
    <property type="match status" value="1"/>
</dbReference>